<dbReference type="InterPro" id="IPR012677">
    <property type="entry name" value="Nucleotide-bd_a/b_plait_sf"/>
</dbReference>
<dbReference type="Pfam" id="PF00270">
    <property type="entry name" value="DEAD"/>
    <property type="match status" value="1"/>
</dbReference>
<keyword evidence="4 5" id="KW-0067">ATP-binding</keyword>
<dbReference type="InterPro" id="IPR028619">
    <property type="entry name" value="DEAD_helicase_DbpA"/>
</dbReference>
<proteinExistence type="inferred from homology"/>
<dbReference type="PROSITE" id="PS51195">
    <property type="entry name" value="Q_MOTIF"/>
    <property type="match status" value="1"/>
</dbReference>
<comment type="domain">
    <text evidence="5">Contains an N-terminal domain that binds non-specifically to RNA and a C-terminal domain that binds specifically and tightly to hairpin 92 of 23S rRNA.</text>
</comment>
<name>A0ABS5LJV7_9BACI</name>
<comment type="function">
    <text evidence="5">DEAD-box RNA helicase involved in the assembly of the 50S ribosomal subunit. Has an RNA-dependent ATPase activity, which is specific for 23S rRNA, and a 3' to 5' RNA helicase activity that uses the energy of ATP hydrolysis to destabilize and unwind short rRNA duplexes.</text>
</comment>
<dbReference type="InterPro" id="IPR014014">
    <property type="entry name" value="RNA_helicase_DEAD_Q_motif"/>
</dbReference>
<evidence type="ECO:0000259" key="8">
    <source>
        <dbReference type="PROSITE" id="PS51194"/>
    </source>
</evidence>
<comment type="catalytic activity">
    <reaction evidence="5">
        <text>ATP + H2O = ADP + phosphate + H(+)</text>
        <dbReference type="Rhea" id="RHEA:13065"/>
        <dbReference type="ChEBI" id="CHEBI:15377"/>
        <dbReference type="ChEBI" id="CHEBI:15378"/>
        <dbReference type="ChEBI" id="CHEBI:30616"/>
        <dbReference type="ChEBI" id="CHEBI:43474"/>
        <dbReference type="ChEBI" id="CHEBI:456216"/>
        <dbReference type="EC" id="3.6.4.13"/>
    </reaction>
</comment>
<evidence type="ECO:0000313" key="10">
    <source>
        <dbReference type="EMBL" id="MBS2971007.1"/>
    </source>
</evidence>
<evidence type="ECO:0000256" key="1">
    <source>
        <dbReference type="ARBA" id="ARBA00022741"/>
    </source>
</evidence>
<reference evidence="10 11" key="1">
    <citation type="submission" date="2021-04" db="EMBL/GenBank/DDBJ databases">
        <title>Metabacillus sp. strain KIGAM252 whole genome sequence.</title>
        <authorList>
            <person name="Seo M.-J."/>
            <person name="Cho E.-S."/>
            <person name="Hwang C.Y."/>
            <person name="Yoon D.J."/>
        </authorList>
    </citation>
    <scope>NUCLEOTIDE SEQUENCE [LARGE SCALE GENOMIC DNA]</scope>
    <source>
        <strain evidence="10 11">KIGAM252</strain>
    </source>
</reference>
<dbReference type="InterPro" id="IPR000629">
    <property type="entry name" value="RNA-helicase_DEAD-box_CS"/>
</dbReference>
<dbReference type="PANTHER" id="PTHR47963">
    <property type="entry name" value="DEAD-BOX ATP-DEPENDENT RNA HELICASE 47, MITOCHONDRIAL"/>
    <property type="match status" value="1"/>
</dbReference>
<keyword evidence="3 5" id="KW-0347">Helicase</keyword>
<evidence type="ECO:0000256" key="2">
    <source>
        <dbReference type="ARBA" id="ARBA00022801"/>
    </source>
</evidence>
<dbReference type="PROSITE" id="PS51194">
    <property type="entry name" value="HELICASE_CTER"/>
    <property type="match status" value="1"/>
</dbReference>
<dbReference type="InterPro" id="IPR027417">
    <property type="entry name" value="P-loop_NTPase"/>
</dbReference>
<feature type="domain" description="Helicase C-terminal" evidence="8">
    <location>
        <begin position="265"/>
        <end position="425"/>
    </location>
</feature>
<evidence type="ECO:0000259" key="7">
    <source>
        <dbReference type="PROSITE" id="PS51192"/>
    </source>
</evidence>
<dbReference type="Proteomes" id="UP000682403">
    <property type="component" value="Unassembled WGS sequence"/>
</dbReference>
<dbReference type="EC" id="3.6.4.13" evidence="5"/>
<evidence type="ECO:0000256" key="4">
    <source>
        <dbReference type="ARBA" id="ARBA00022840"/>
    </source>
</evidence>
<dbReference type="HAMAP" id="MF_00965">
    <property type="entry name" value="DEAD_helicase_DbpA"/>
    <property type="match status" value="1"/>
</dbReference>
<organism evidence="10 11">
    <name type="scientific">Metabacillus flavus</name>
    <dbReference type="NCBI Taxonomy" id="2823519"/>
    <lineage>
        <taxon>Bacteria</taxon>
        <taxon>Bacillati</taxon>
        <taxon>Bacillota</taxon>
        <taxon>Bacilli</taxon>
        <taxon>Bacillales</taxon>
        <taxon>Bacillaceae</taxon>
        <taxon>Metabacillus</taxon>
    </lineage>
</organism>
<feature type="domain" description="Helicase ATP-binding" evidence="7">
    <location>
        <begin position="84"/>
        <end position="254"/>
    </location>
</feature>
<dbReference type="SUPFAM" id="SSF52540">
    <property type="entry name" value="P-loop containing nucleoside triphosphate hydrolases"/>
    <property type="match status" value="1"/>
</dbReference>
<keyword evidence="1 5" id="KW-0547">Nucleotide-binding</keyword>
<sequence length="530" mass="59474">MVKSISSAPAFNSFSIKNTSRSVNLAKLLKWAAAPYNRQRTNNEKGLTLLSTNSFKDFALNEDILKALDSLGYKSPTSVQAGVIPPALEGKDIAVKSRTGSGKTAAFAIPLCELVDWEENKPQALILTPTRELAAQVKEDITNIGRFKRIKATAVYGKSPFDRQKSELKQKSHMVVGTPGRVLDHIQKGTLQLDQLKYFVIDEADEMLNMGFIEQVEAIIQELPENRTTMLFSATLPKDVEALCHRYMKNPLDIEIASPEQAASQIQHSLYIVNEDNKFRLLRDVTVTENPDSCMIFCRTKDQVDELFELLDRLGYTVDKIHGGMVQEDRFAVMNEFKRGEFRYLVATDVAARGIDVENITHVINYDLPLEKESYVHRAGRTGRAGRSGKAITFATPFEDRFLADIQEYIGFEIQQLDPPDREQIKEAQHAFDEKMEEEPELKKDKSEALNKGIMKLYFNGGKKKKIRAVDFVGTIAKLEGVTAADIGIITIQENVSYVEILNGKGPLVLKSMKNTTIKGKQLKVHVANK</sequence>
<dbReference type="CDD" id="cd12500">
    <property type="entry name" value="RRM_BsYxiN_like"/>
    <property type="match status" value="1"/>
</dbReference>
<dbReference type="InterPro" id="IPR005580">
    <property type="entry name" value="DbpA/CsdA_RNA-bd_dom"/>
</dbReference>
<dbReference type="PROSITE" id="PS51192">
    <property type="entry name" value="HELICASE_ATP_BIND_1"/>
    <property type="match status" value="1"/>
</dbReference>
<evidence type="ECO:0000256" key="3">
    <source>
        <dbReference type="ARBA" id="ARBA00022806"/>
    </source>
</evidence>
<feature type="region of interest" description="Involved in 23S rRNA binding" evidence="5">
    <location>
        <begin position="455"/>
        <end position="530"/>
    </location>
</feature>
<gene>
    <name evidence="5" type="primary">dbpA</name>
    <name evidence="10" type="ORF">J9317_19880</name>
</gene>
<comment type="similarity">
    <text evidence="5">Belongs to the DEAD box helicase family. DbpA subfamily.</text>
</comment>
<keyword evidence="5" id="KW-0963">Cytoplasm</keyword>
<evidence type="ECO:0000256" key="5">
    <source>
        <dbReference type="HAMAP-Rule" id="MF_00965"/>
    </source>
</evidence>
<dbReference type="Pfam" id="PF03880">
    <property type="entry name" value="DbpA"/>
    <property type="match status" value="1"/>
</dbReference>
<evidence type="ECO:0000256" key="6">
    <source>
        <dbReference type="PROSITE-ProRule" id="PRU00552"/>
    </source>
</evidence>
<dbReference type="PANTHER" id="PTHR47963:SF2">
    <property type="entry name" value="ATP-DEPENDENT RNA HELICASE DBPA"/>
    <property type="match status" value="1"/>
</dbReference>
<dbReference type="GO" id="GO:0004386">
    <property type="term" value="F:helicase activity"/>
    <property type="evidence" value="ECO:0007669"/>
    <property type="project" value="UniProtKB-KW"/>
</dbReference>
<evidence type="ECO:0000259" key="9">
    <source>
        <dbReference type="PROSITE" id="PS51195"/>
    </source>
</evidence>
<dbReference type="Gene3D" id="3.30.70.330">
    <property type="match status" value="1"/>
</dbReference>
<keyword evidence="11" id="KW-1185">Reference proteome</keyword>
<dbReference type="CDD" id="cd18787">
    <property type="entry name" value="SF2_C_DEAD"/>
    <property type="match status" value="1"/>
</dbReference>
<dbReference type="InterPro" id="IPR044742">
    <property type="entry name" value="DEAD/DEAH_RhlB"/>
</dbReference>
<comment type="subcellular location">
    <subcellularLocation>
        <location evidence="5">Cytoplasm</location>
    </subcellularLocation>
</comment>
<keyword evidence="5" id="KW-0690">Ribosome biogenesis</keyword>
<dbReference type="SMART" id="SM00487">
    <property type="entry name" value="DEXDc"/>
    <property type="match status" value="1"/>
</dbReference>
<dbReference type="Gene3D" id="3.40.50.300">
    <property type="entry name" value="P-loop containing nucleotide triphosphate hydrolases"/>
    <property type="match status" value="2"/>
</dbReference>
<dbReference type="InterPro" id="IPR001650">
    <property type="entry name" value="Helicase_C-like"/>
</dbReference>
<feature type="short sequence motif" description="Q motif" evidence="6">
    <location>
        <begin position="53"/>
        <end position="81"/>
    </location>
</feature>
<protein>
    <recommendedName>
        <fullName evidence="5">ATP-dependent RNA helicase DbpA</fullName>
        <ecNumber evidence="5">3.6.4.13</ecNumber>
    </recommendedName>
</protein>
<dbReference type="InterPro" id="IPR011545">
    <property type="entry name" value="DEAD/DEAH_box_helicase_dom"/>
</dbReference>
<dbReference type="SMART" id="SM00490">
    <property type="entry name" value="HELICc"/>
    <property type="match status" value="1"/>
</dbReference>
<feature type="domain" description="DEAD-box RNA helicase Q" evidence="9">
    <location>
        <begin position="53"/>
        <end position="81"/>
    </location>
</feature>
<dbReference type="InterPro" id="IPR014001">
    <property type="entry name" value="Helicase_ATP-bd"/>
</dbReference>
<dbReference type="InterPro" id="IPR050547">
    <property type="entry name" value="DEAD_box_RNA_helicases"/>
</dbReference>
<comment type="caution">
    <text evidence="10">The sequence shown here is derived from an EMBL/GenBank/DDBJ whole genome shotgun (WGS) entry which is preliminary data.</text>
</comment>
<dbReference type="EMBL" id="JAGVRK010000001">
    <property type="protein sequence ID" value="MBS2971007.1"/>
    <property type="molecule type" value="Genomic_DNA"/>
</dbReference>
<dbReference type="CDD" id="cd00268">
    <property type="entry name" value="DEADc"/>
    <property type="match status" value="1"/>
</dbReference>
<dbReference type="PROSITE" id="PS00039">
    <property type="entry name" value="DEAD_ATP_HELICASE"/>
    <property type="match status" value="1"/>
</dbReference>
<keyword evidence="2 5" id="KW-0378">Hydrolase</keyword>
<evidence type="ECO:0000313" key="11">
    <source>
        <dbReference type="Proteomes" id="UP000682403"/>
    </source>
</evidence>
<keyword evidence="5" id="KW-0694">RNA-binding</keyword>
<accession>A0ABS5LJV7</accession>
<dbReference type="Pfam" id="PF00271">
    <property type="entry name" value="Helicase_C"/>
    <property type="match status" value="1"/>
</dbReference>